<evidence type="ECO:0000313" key="2">
    <source>
        <dbReference type="EMBL" id="BAH77032.1"/>
    </source>
</evidence>
<dbReference type="HOGENOM" id="CLU_032896_3_1_7"/>
<dbReference type="PANTHER" id="PTHR43737">
    <property type="entry name" value="BLL7424 PROTEIN"/>
    <property type="match status" value="1"/>
</dbReference>
<evidence type="ECO:0000256" key="1">
    <source>
        <dbReference type="SAM" id="MobiDB-lite"/>
    </source>
</evidence>
<sequence length="460" mass="46902">MGKKGGRVGPWRIFWVKFRRGSSRGDDGGNLVRRRDALRVLAGLGALSLVPGAALAKKADRKGEAKSDGKSEGKSGGREPAKLSWREGKQLVVVLLQGGPDGLSMAAPTADPLYAVLRPTTALTAEAGTDLGNGFRLHPALTLLAPLYARKQLAVIPACAMPGQGATHAAALADFAAGAPAAQRKGKTGAAGWLGRLALALGGERSQMVVASQSEAYDGAPHYAMLAPGRGESLPGLPVEDQTLFDAAVKLYGQTGGSLGKAFAAGREARQEQLAKLLEESRRAAAGAVPAPHFAEFGPRLGKELAKRRDAALGFVAVGGFDTHSGQGAAKGYLADRFRDLGQGLAGMLAGLGPAAADTVVVALGEFGRTARENAFGGTDNGLGGVMLVLGGPVAGGRVVGPWPGLAGHRLAGGRDIAAATDWREAVAAIAVTHLGLPEKRIPDIFPGLAPGQMLGGLMG</sequence>
<evidence type="ECO:0000313" key="3">
    <source>
        <dbReference type="Proteomes" id="UP000009071"/>
    </source>
</evidence>
<dbReference type="STRING" id="573370.DMR_35410"/>
<organism evidence="2 3">
    <name type="scientific">Solidesulfovibrio magneticus (strain ATCC 700980 / DSM 13731 / RS-1)</name>
    <name type="common">Desulfovibrio magneticus</name>
    <dbReference type="NCBI Taxonomy" id="573370"/>
    <lineage>
        <taxon>Bacteria</taxon>
        <taxon>Pseudomonadati</taxon>
        <taxon>Thermodesulfobacteriota</taxon>
        <taxon>Desulfovibrionia</taxon>
        <taxon>Desulfovibrionales</taxon>
        <taxon>Desulfovibrionaceae</taxon>
        <taxon>Solidesulfovibrio</taxon>
    </lineage>
</organism>
<gene>
    <name evidence="2" type="ordered locus">DMR_35410</name>
</gene>
<keyword evidence="3" id="KW-1185">Reference proteome</keyword>
<dbReference type="InterPro" id="IPR010869">
    <property type="entry name" value="DUF1501"/>
</dbReference>
<protein>
    <recommendedName>
        <fullName evidence="4">DUF1501 domain-containing protein</fullName>
    </recommendedName>
</protein>
<feature type="region of interest" description="Disordered" evidence="1">
    <location>
        <begin position="58"/>
        <end position="82"/>
    </location>
</feature>
<evidence type="ECO:0008006" key="4">
    <source>
        <dbReference type="Google" id="ProtNLM"/>
    </source>
</evidence>
<accession>C4XL91</accession>
<dbReference type="eggNOG" id="COG4102">
    <property type="taxonomic scope" value="Bacteria"/>
</dbReference>
<reference evidence="2 3" key="1">
    <citation type="journal article" date="2009" name="Genome Res.">
        <title>Whole genome sequence of Desulfovibrio magneticus strain RS-1 revealed common gene clusters in magnetotactic bacteria.</title>
        <authorList>
            <person name="Nakazawa H."/>
            <person name="Arakaki A."/>
            <person name="Narita-Yamada S."/>
            <person name="Yashiro I."/>
            <person name="Jinno K."/>
            <person name="Aoki N."/>
            <person name="Tsuruyama A."/>
            <person name="Okamura Y."/>
            <person name="Tanikawa S."/>
            <person name="Fujita N."/>
            <person name="Takeyama H."/>
            <person name="Matsunaga T."/>
        </authorList>
    </citation>
    <scope>NUCLEOTIDE SEQUENCE [LARGE SCALE GENOMIC DNA]</scope>
    <source>
        <strain evidence="3">ATCC 700980 / DSM 13731 / RS-1</strain>
    </source>
</reference>
<dbReference type="Proteomes" id="UP000009071">
    <property type="component" value="Chromosome"/>
</dbReference>
<dbReference type="EMBL" id="AP010904">
    <property type="protein sequence ID" value="BAH77032.1"/>
    <property type="molecule type" value="Genomic_DNA"/>
</dbReference>
<proteinExistence type="predicted"/>
<dbReference type="KEGG" id="dma:DMR_35410"/>
<dbReference type="Pfam" id="PF07394">
    <property type="entry name" value="DUF1501"/>
    <property type="match status" value="1"/>
</dbReference>
<dbReference type="PANTHER" id="PTHR43737:SF1">
    <property type="entry name" value="DUF1501 DOMAIN-CONTAINING PROTEIN"/>
    <property type="match status" value="1"/>
</dbReference>
<name>C4XL91_SOLM1</name>
<dbReference type="AlphaFoldDB" id="C4XL91"/>